<dbReference type="InterPro" id="IPR002938">
    <property type="entry name" value="FAD-bd"/>
</dbReference>
<dbReference type="Pfam" id="PF01494">
    <property type="entry name" value="FAD_binding_3"/>
    <property type="match status" value="1"/>
</dbReference>
<dbReference type="PANTHER" id="PTHR43747">
    <property type="entry name" value="FAD-BINDING PROTEIN"/>
    <property type="match status" value="1"/>
</dbReference>
<protein>
    <submittedName>
        <fullName evidence="2">FAD-dependent monooxygenase</fullName>
    </submittedName>
</protein>
<dbReference type="InterPro" id="IPR050816">
    <property type="entry name" value="Flavin-dep_Halogenase_NPB"/>
</dbReference>
<accession>A0A839ILS8</accession>
<dbReference type="AlphaFoldDB" id="A0A839ILS8"/>
<dbReference type="Gene3D" id="3.50.50.60">
    <property type="entry name" value="FAD/NAD(P)-binding domain"/>
    <property type="match status" value="1"/>
</dbReference>
<gene>
    <name evidence="2" type="ORF">H4O21_04345</name>
</gene>
<reference evidence="2 3" key="1">
    <citation type="submission" date="2020-08" db="EMBL/GenBank/DDBJ databases">
        <title>Oceanospirillum sp. nov. isolated from marine sediment.</title>
        <authorList>
            <person name="Ji X."/>
        </authorList>
    </citation>
    <scope>NUCLEOTIDE SEQUENCE [LARGE SCALE GENOMIC DNA]</scope>
    <source>
        <strain evidence="2 3">D5</strain>
    </source>
</reference>
<dbReference type="EMBL" id="JACJFM010000004">
    <property type="protein sequence ID" value="MBB1485841.1"/>
    <property type="molecule type" value="Genomic_DNA"/>
</dbReference>
<keyword evidence="3" id="KW-1185">Reference proteome</keyword>
<evidence type="ECO:0000313" key="3">
    <source>
        <dbReference type="Proteomes" id="UP000565262"/>
    </source>
</evidence>
<comment type="caution">
    <text evidence="2">The sequence shown here is derived from an EMBL/GenBank/DDBJ whole genome shotgun (WGS) entry which is preliminary data.</text>
</comment>
<feature type="domain" description="FAD-binding" evidence="1">
    <location>
        <begin position="4"/>
        <end position="328"/>
    </location>
</feature>
<organism evidence="2 3">
    <name type="scientific">Oceanospirillum sediminis</name>
    <dbReference type="NCBI Taxonomy" id="2760088"/>
    <lineage>
        <taxon>Bacteria</taxon>
        <taxon>Pseudomonadati</taxon>
        <taxon>Pseudomonadota</taxon>
        <taxon>Gammaproteobacteria</taxon>
        <taxon>Oceanospirillales</taxon>
        <taxon>Oceanospirillaceae</taxon>
        <taxon>Oceanospirillum</taxon>
    </lineage>
</organism>
<dbReference type="PANTHER" id="PTHR43747:SF1">
    <property type="entry name" value="SLR1998 PROTEIN"/>
    <property type="match status" value="1"/>
</dbReference>
<keyword evidence="2" id="KW-0503">Monooxygenase</keyword>
<evidence type="ECO:0000313" key="2">
    <source>
        <dbReference type="EMBL" id="MBB1485841.1"/>
    </source>
</evidence>
<keyword evidence="2" id="KW-0560">Oxidoreductase</keyword>
<dbReference type="Proteomes" id="UP000565262">
    <property type="component" value="Unassembled WGS sequence"/>
</dbReference>
<evidence type="ECO:0000259" key="1">
    <source>
        <dbReference type="Pfam" id="PF01494"/>
    </source>
</evidence>
<dbReference type="InterPro" id="IPR036188">
    <property type="entry name" value="FAD/NAD-bd_sf"/>
</dbReference>
<dbReference type="GO" id="GO:0004497">
    <property type="term" value="F:monooxygenase activity"/>
    <property type="evidence" value="ECO:0007669"/>
    <property type="project" value="UniProtKB-KW"/>
</dbReference>
<name>A0A839ILS8_9GAMM</name>
<sequence>MNINVTILGAGPAGCALAAALIRQGVSSICIVDPDRGRVEDSFGESIVALTRNQIEAAGFRFIEDDHYSYQGNCSSWGNELLNFKDFSYKVKGGWRLNRQKFDAVLKDDVRMMGVDIIAGYRLESLKRRLQKWELTLACKEGNVQVVSDMVIDASGRNSILGRCFDIERRAFDKLTCLATWVDEDIAQDNLLSEYSYVEAVPYGWWFINQVSEQKTLIALMTDLPLIREQCLNEPEVFARLLSETKRVLDYTRGPDRNAEIRPFSANSDRLMTVAGPGWLAVGDAAIGMDPLTSSGIACAFDDAEVAADLINKWLFHREDDVLRSYCSHIDRAFLRYMNQRHVQYSYELRWQTEAFWSVRQHRIKQDAPIGR</sequence>
<dbReference type="SUPFAM" id="SSF51905">
    <property type="entry name" value="FAD/NAD(P)-binding domain"/>
    <property type="match status" value="1"/>
</dbReference>
<dbReference type="Gene3D" id="3.30.9.100">
    <property type="match status" value="1"/>
</dbReference>
<proteinExistence type="predicted"/>
<dbReference type="RefSeq" id="WP_182807630.1">
    <property type="nucleotide sequence ID" value="NZ_JACJFM010000004.1"/>
</dbReference>
<dbReference type="GO" id="GO:0071949">
    <property type="term" value="F:FAD binding"/>
    <property type="evidence" value="ECO:0007669"/>
    <property type="project" value="InterPro"/>
</dbReference>